<feature type="region of interest" description="Disordered" evidence="1">
    <location>
        <begin position="62"/>
        <end position="91"/>
    </location>
</feature>
<feature type="region of interest" description="Disordered" evidence="1">
    <location>
        <begin position="1"/>
        <end position="22"/>
    </location>
</feature>
<organism evidence="4 5">
    <name type="scientific">Fragilariopsis cylindrus CCMP1102</name>
    <dbReference type="NCBI Taxonomy" id="635003"/>
    <lineage>
        <taxon>Eukaryota</taxon>
        <taxon>Sar</taxon>
        <taxon>Stramenopiles</taxon>
        <taxon>Ochrophyta</taxon>
        <taxon>Bacillariophyta</taxon>
        <taxon>Bacillariophyceae</taxon>
        <taxon>Bacillariophycidae</taxon>
        <taxon>Bacillariales</taxon>
        <taxon>Bacillariaceae</taxon>
        <taxon>Fragilariopsis</taxon>
    </lineage>
</organism>
<gene>
    <name evidence="4" type="ORF">FRACYDRAFT_182067</name>
</gene>
<dbReference type="SMART" id="SM00717">
    <property type="entry name" value="SANT"/>
    <property type="match status" value="1"/>
</dbReference>
<feature type="compositionally biased region" description="Polar residues" evidence="1">
    <location>
        <begin position="64"/>
        <end position="82"/>
    </location>
</feature>
<dbReference type="InterPro" id="IPR009057">
    <property type="entry name" value="Homeodomain-like_sf"/>
</dbReference>
<evidence type="ECO:0000313" key="4">
    <source>
        <dbReference type="EMBL" id="OEU19503.1"/>
    </source>
</evidence>
<dbReference type="OrthoDB" id="2143914at2759"/>
<dbReference type="PROSITE" id="PS50090">
    <property type="entry name" value="MYB_LIKE"/>
    <property type="match status" value="1"/>
</dbReference>
<sequence>MTVTARTESRDIDSDVDSDNTSLSLRNLSTKKSSWTEEEDKILSENQQIFGNKWTKIQKLLPGRSTSETANRYHSQKTLQSRQLERDGASEEFEMQGFIPKRSYYHSRNLVPYGNKEDFERDSDDEVS</sequence>
<evidence type="ECO:0000259" key="2">
    <source>
        <dbReference type="PROSITE" id="PS50090"/>
    </source>
</evidence>
<dbReference type="PROSITE" id="PS51294">
    <property type="entry name" value="HTH_MYB"/>
    <property type="match status" value="1"/>
</dbReference>
<feature type="domain" description="HTH myb-type" evidence="3">
    <location>
        <begin position="27"/>
        <end position="81"/>
    </location>
</feature>
<reference evidence="4 5" key="1">
    <citation type="submission" date="2016-09" db="EMBL/GenBank/DDBJ databases">
        <title>Extensive genetic diversity and differential bi-allelic expression allows diatom success in the polar Southern Ocean.</title>
        <authorList>
            <consortium name="DOE Joint Genome Institute"/>
            <person name="Mock T."/>
            <person name="Otillar R.P."/>
            <person name="Strauss J."/>
            <person name="Dupont C."/>
            <person name="Frickenhaus S."/>
            <person name="Maumus F."/>
            <person name="Mcmullan M."/>
            <person name="Sanges R."/>
            <person name="Schmutz J."/>
            <person name="Toseland A."/>
            <person name="Valas R."/>
            <person name="Veluchamy A."/>
            <person name="Ward B.J."/>
            <person name="Allen A."/>
            <person name="Barry K."/>
            <person name="Falciatore A."/>
            <person name="Ferrante M."/>
            <person name="Fortunato A.E."/>
            <person name="Gloeckner G."/>
            <person name="Gruber A."/>
            <person name="Hipkin R."/>
            <person name="Janech M."/>
            <person name="Kroth P."/>
            <person name="Leese F."/>
            <person name="Lindquist E."/>
            <person name="Lyon B.R."/>
            <person name="Martin J."/>
            <person name="Mayer C."/>
            <person name="Parker M."/>
            <person name="Quesneville H."/>
            <person name="Raymond J."/>
            <person name="Uhlig C."/>
            <person name="Valentin K.U."/>
            <person name="Worden A.Z."/>
            <person name="Armbrust E.V."/>
            <person name="Bowler C."/>
            <person name="Green B."/>
            <person name="Moulton V."/>
            <person name="Van Oosterhout C."/>
            <person name="Grigoriev I."/>
        </authorList>
    </citation>
    <scope>NUCLEOTIDE SEQUENCE [LARGE SCALE GENOMIC DNA]</scope>
    <source>
        <strain evidence="4 5">CCMP1102</strain>
    </source>
</reference>
<dbReference type="InterPro" id="IPR017930">
    <property type="entry name" value="Myb_dom"/>
</dbReference>
<dbReference type="CDD" id="cd00167">
    <property type="entry name" value="SANT"/>
    <property type="match status" value="1"/>
</dbReference>
<dbReference type="KEGG" id="fcy:FRACYDRAFT_182067"/>
<dbReference type="InterPro" id="IPR050560">
    <property type="entry name" value="MYB_TF"/>
</dbReference>
<dbReference type="InParanoid" id="A0A1E7FNY4"/>
<name>A0A1E7FNY4_9STRA</name>
<dbReference type="GO" id="GO:0000978">
    <property type="term" value="F:RNA polymerase II cis-regulatory region sequence-specific DNA binding"/>
    <property type="evidence" value="ECO:0007669"/>
    <property type="project" value="TreeGrafter"/>
</dbReference>
<dbReference type="PANTHER" id="PTHR45614">
    <property type="entry name" value="MYB PROTEIN-RELATED"/>
    <property type="match status" value="1"/>
</dbReference>
<dbReference type="EMBL" id="KV784355">
    <property type="protein sequence ID" value="OEU19503.1"/>
    <property type="molecule type" value="Genomic_DNA"/>
</dbReference>
<keyword evidence="5" id="KW-1185">Reference proteome</keyword>
<accession>A0A1E7FNY4</accession>
<evidence type="ECO:0000256" key="1">
    <source>
        <dbReference type="SAM" id="MobiDB-lite"/>
    </source>
</evidence>
<dbReference type="GO" id="GO:0005634">
    <property type="term" value="C:nucleus"/>
    <property type="evidence" value="ECO:0007669"/>
    <property type="project" value="TreeGrafter"/>
</dbReference>
<dbReference type="Pfam" id="PF00249">
    <property type="entry name" value="Myb_DNA-binding"/>
    <property type="match status" value="1"/>
</dbReference>
<dbReference type="Proteomes" id="UP000095751">
    <property type="component" value="Unassembled WGS sequence"/>
</dbReference>
<feature type="domain" description="Myb-like" evidence="2">
    <location>
        <begin position="27"/>
        <end position="77"/>
    </location>
</feature>
<dbReference type="GO" id="GO:0000981">
    <property type="term" value="F:DNA-binding transcription factor activity, RNA polymerase II-specific"/>
    <property type="evidence" value="ECO:0007669"/>
    <property type="project" value="TreeGrafter"/>
</dbReference>
<evidence type="ECO:0000313" key="5">
    <source>
        <dbReference type="Proteomes" id="UP000095751"/>
    </source>
</evidence>
<dbReference type="InterPro" id="IPR001005">
    <property type="entry name" value="SANT/Myb"/>
</dbReference>
<dbReference type="AlphaFoldDB" id="A0A1E7FNY4"/>
<protein>
    <submittedName>
        <fullName evidence="4">Uncharacterized protein</fullName>
    </submittedName>
</protein>
<evidence type="ECO:0000259" key="3">
    <source>
        <dbReference type="PROSITE" id="PS51294"/>
    </source>
</evidence>
<dbReference type="SUPFAM" id="SSF46689">
    <property type="entry name" value="Homeodomain-like"/>
    <property type="match status" value="1"/>
</dbReference>
<dbReference type="Gene3D" id="1.10.10.60">
    <property type="entry name" value="Homeodomain-like"/>
    <property type="match status" value="1"/>
</dbReference>
<proteinExistence type="predicted"/>